<dbReference type="CDD" id="cd00077">
    <property type="entry name" value="HDc"/>
    <property type="match status" value="1"/>
</dbReference>
<dbReference type="Pfam" id="PF01966">
    <property type="entry name" value="HD"/>
    <property type="match status" value="1"/>
</dbReference>
<dbReference type="InterPro" id="IPR006674">
    <property type="entry name" value="HD_domain"/>
</dbReference>
<dbReference type="Proteomes" id="UP000034320">
    <property type="component" value="Unassembled WGS sequence"/>
</dbReference>
<organism evidence="2 3">
    <name type="scientific">Candidatus Gottesmanbacteria bacterium GW2011_GWA2_42_18</name>
    <dbReference type="NCBI Taxonomy" id="1618442"/>
    <lineage>
        <taxon>Bacteria</taxon>
        <taxon>Candidatus Gottesmaniibacteriota</taxon>
    </lineage>
</organism>
<dbReference type="Gene3D" id="1.10.3210.10">
    <property type="entry name" value="Hypothetical protein af1432"/>
    <property type="match status" value="1"/>
</dbReference>
<gene>
    <name evidence="2" type="ORF">UV09_C0023G0041</name>
</gene>
<evidence type="ECO:0000313" key="2">
    <source>
        <dbReference type="EMBL" id="KKS46087.1"/>
    </source>
</evidence>
<accession>A0A0G0ZBM2</accession>
<sequence>MNKIKFRDHHHYKDGGLLRSEKVERKIIEIILNSATLDSSESESSKVWELKHSSGCCQLARILAQKRNLNCEIAEVSALLHDIYVVKSGKYQDHAKLGAPLSEDLLNHIGGFTLKEIKKISKAIYYHSEKEIYTNEPYVELIKDVDVFDCSLYINAEGYYRLHKLEIIVDEYIKRIKKVRQELNLPEEPVFRQR</sequence>
<feature type="domain" description="HD" evidence="1">
    <location>
        <begin position="51"/>
        <end position="149"/>
    </location>
</feature>
<protein>
    <submittedName>
        <fullName evidence="2">Metal dependent phosphohydrolase</fullName>
    </submittedName>
</protein>
<dbReference type="GO" id="GO:0016787">
    <property type="term" value="F:hydrolase activity"/>
    <property type="evidence" value="ECO:0007669"/>
    <property type="project" value="UniProtKB-KW"/>
</dbReference>
<reference evidence="2 3" key="1">
    <citation type="journal article" date="2015" name="Nature">
        <title>rRNA introns, odd ribosomes, and small enigmatic genomes across a large radiation of phyla.</title>
        <authorList>
            <person name="Brown C.T."/>
            <person name="Hug L.A."/>
            <person name="Thomas B.C."/>
            <person name="Sharon I."/>
            <person name="Castelle C.J."/>
            <person name="Singh A."/>
            <person name="Wilkins M.J."/>
            <person name="Williams K.H."/>
            <person name="Banfield J.F."/>
        </authorList>
    </citation>
    <scope>NUCLEOTIDE SEQUENCE [LARGE SCALE GENOMIC DNA]</scope>
</reference>
<keyword evidence="2" id="KW-0378">Hydrolase</keyword>
<evidence type="ECO:0000259" key="1">
    <source>
        <dbReference type="Pfam" id="PF01966"/>
    </source>
</evidence>
<comment type="caution">
    <text evidence="2">The sequence shown here is derived from an EMBL/GenBank/DDBJ whole genome shotgun (WGS) entry which is preliminary data.</text>
</comment>
<dbReference type="AlphaFoldDB" id="A0A0G0ZBM2"/>
<evidence type="ECO:0000313" key="3">
    <source>
        <dbReference type="Proteomes" id="UP000034320"/>
    </source>
</evidence>
<dbReference type="SUPFAM" id="SSF109604">
    <property type="entry name" value="HD-domain/PDEase-like"/>
    <property type="match status" value="1"/>
</dbReference>
<name>A0A0G0ZBM2_9BACT</name>
<proteinExistence type="predicted"/>
<dbReference type="EMBL" id="LCDD01000023">
    <property type="protein sequence ID" value="KKS46087.1"/>
    <property type="molecule type" value="Genomic_DNA"/>
</dbReference>
<dbReference type="InterPro" id="IPR003607">
    <property type="entry name" value="HD/PDEase_dom"/>
</dbReference>